<reference evidence="1 2" key="1">
    <citation type="journal article" date="2013" name="Nat. Commun.">
        <title>The evolution and pathogenic mechanisms of the rice sheath blight pathogen.</title>
        <authorList>
            <person name="Zheng A."/>
            <person name="Lin R."/>
            <person name="Xu L."/>
            <person name="Qin P."/>
            <person name="Tang C."/>
            <person name="Ai P."/>
            <person name="Zhang D."/>
            <person name="Liu Y."/>
            <person name="Sun Z."/>
            <person name="Feng H."/>
            <person name="Wang Y."/>
            <person name="Chen Y."/>
            <person name="Liang X."/>
            <person name="Fu R."/>
            <person name="Li Q."/>
            <person name="Zhang J."/>
            <person name="Yu X."/>
            <person name="Xie Z."/>
            <person name="Ding L."/>
            <person name="Guan P."/>
            <person name="Tang J."/>
            <person name="Liang Y."/>
            <person name="Wang S."/>
            <person name="Deng Q."/>
            <person name="Li S."/>
            <person name="Zhu J."/>
            <person name="Wang L."/>
            <person name="Liu H."/>
            <person name="Li P."/>
        </authorList>
    </citation>
    <scope>NUCLEOTIDE SEQUENCE [LARGE SCALE GENOMIC DNA]</scope>
    <source>
        <strain evidence="2">AG-1 IA</strain>
    </source>
</reference>
<sequence length="53" mass="6020">MAVIASVRRKRHVCREDDQRAIHIIYENSADNASILQNAVLLFLMITVKKGPN</sequence>
<name>L8WLI1_THACA</name>
<dbReference type="AlphaFoldDB" id="L8WLI1"/>
<keyword evidence="2" id="KW-1185">Reference proteome</keyword>
<gene>
    <name evidence="1" type="ORF">AG1IA_08344</name>
</gene>
<comment type="caution">
    <text evidence="1">The sequence shown here is derived from an EMBL/GenBank/DDBJ whole genome shotgun (WGS) entry which is preliminary data.</text>
</comment>
<dbReference type="EMBL" id="AFRT01002527">
    <property type="protein sequence ID" value="ELU37622.1"/>
    <property type="molecule type" value="Genomic_DNA"/>
</dbReference>
<accession>L8WLI1</accession>
<protein>
    <submittedName>
        <fullName evidence="1">Uncharacterized protein</fullName>
    </submittedName>
</protein>
<organism evidence="1 2">
    <name type="scientific">Thanatephorus cucumeris (strain AG1-IA)</name>
    <name type="common">Rice sheath blight fungus</name>
    <name type="synonym">Rhizoctonia solani</name>
    <dbReference type="NCBI Taxonomy" id="983506"/>
    <lineage>
        <taxon>Eukaryota</taxon>
        <taxon>Fungi</taxon>
        <taxon>Dikarya</taxon>
        <taxon>Basidiomycota</taxon>
        <taxon>Agaricomycotina</taxon>
        <taxon>Agaricomycetes</taxon>
        <taxon>Cantharellales</taxon>
        <taxon>Ceratobasidiaceae</taxon>
        <taxon>Rhizoctonia</taxon>
        <taxon>Rhizoctonia solani AG-1</taxon>
    </lineage>
</organism>
<dbReference type="HOGENOM" id="CLU_3070330_0_0_1"/>
<dbReference type="Proteomes" id="UP000011668">
    <property type="component" value="Unassembled WGS sequence"/>
</dbReference>
<evidence type="ECO:0000313" key="2">
    <source>
        <dbReference type="Proteomes" id="UP000011668"/>
    </source>
</evidence>
<evidence type="ECO:0000313" key="1">
    <source>
        <dbReference type="EMBL" id="ELU37622.1"/>
    </source>
</evidence>
<proteinExistence type="predicted"/>